<gene>
    <name evidence="4" type="ORF">N7463_000561</name>
</gene>
<keyword evidence="5" id="KW-1185">Reference proteome</keyword>
<dbReference type="PANTHER" id="PTHR16184">
    <property type="entry name" value="ELONGATOR COMPLEX PROTEIN 6"/>
    <property type="match status" value="1"/>
</dbReference>
<name>A0A9X0CBS8_9EURO</name>
<evidence type="ECO:0008006" key="6">
    <source>
        <dbReference type="Google" id="ProtNLM"/>
    </source>
</evidence>
<sequence>MPSQPPLPPLLASYVSNLPDSSLTLVSSILGATSNWLVLRFLHAALSAPSPNAAFGSDELHNGIKKKVVMVSFMRSYEFWRTEAKRLGLDLARLADKQQFAFIDGLSELFYAPQATATPSISAAGLGSSPRTTLPMRSAPGAVPGRSPQPVMPTTTGARGNVTPKQAELGIAKKLHFSGRGLASLDALEKDILSVIEQQKSMMEDGDELLLIIDQPDLLLAATGASMGIGATEMSEWITALQQHAHATVLTLATDAPLIHNASTSGGELATPIETEHAALVIGLAHRARSVMQLRTLDTGAAKDVSGVLRISRGGGLNTSEEESLEEREALYFIQRDGGVKVFGRGES</sequence>
<feature type="region of interest" description="Disordered" evidence="3">
    <location>
        <begin position="139"/>
        <end position="161"/>
    </location>
</feature>
<protein>
    <recommendedName>
        <fullName evidence="6">Elongator complex protein 6</fullName>
    </recommendedName>
</protein>
<dbReference type="AlphaFoldDB" id="A0A9X0CBS8"/>
<organism evidence="4 5">
    <name type="scientific">Penicillium fimorum</name>
    <dbReference type="NCBI Taxonomy" id="1882269"/>
    <lineage>
        <taxon>Eukaryota</taxon>
        <taxon>Fungi</taxon>
        <taxon>Dikarya</taxon>
        <taxon>Ascomycota</taxon>
        <taxon>Pezizomycotina</taxon>
        <taxon>Eurotiomycetes</taxon>
        <taxon>Eurotiomycetidae</taxon>
        <taxon>Eurotiales</taxon>
        <taxon>Aspergillaceae</taxon>
        <taxon>Penicillium</taxon>
    </lineage>
</organism>
<evidence type="ECO:0000313" key="5">
    <source>
        <dbReference type="Proteomes" id="UP001149954"/>
    </source>
</evidence>
<dbReference type="GO" id="GO:0033588">
    <property type="term" value="C:elongator holoenzyme complex"/>
    <property type="evidence" value="ECO:0007669"/>
    <property type="project" value="InterPro"/>
</dbReference>
<evidence type="ECO:0000256" key="3">
    <source>
        <dbReference type="SAM" id="MobiDB-lite"/>
    </source>
</evidence>
<dbReference type="CDD" id="cd19495">
    <property type="entry name" value="Elp6"/>
    <property type="match status" value="1"/>
</dbReference>
<dbReference type="OrthoDB" id="9995306at2759"/>
<evidence type="ECO:0000256" key="2">
    <source>
        <dbReference type="ARBA" id="ARBA00008837"/>
    </source>
</evidence>
<proteinExistence type="inferred from homology"/>
<reference evidence="4" key="1">
    <citation type="submission" date="2022-12" db="EMBL/GenBank/DDBJ databases">
        <authorList>
            <person name="Petersen C."/>
        </authorList>
    </citation>
    <scope>NUCLEOTIDE SEQUENCE</scope>
    <source>
        <strain evidence="4">IBT 29495</strain>
    </source>
</reference>
<comment type="caution">
    <text evidence="4">The sequence shown here is derived from an EMBL/GenBank/DDBJ whole genome shotgun (WGS) entry which is preliminary data.</text>
</comment>
<dbReference type="InterPro" id="IPR018627">
    <property type="entry name" value="ELP6"/>
</dbReference>
<dbReference type="Proteomes" id="UP001149954">
    <property type="component" value="Unassembled WGS sequence"/>
</dbReference>
<dbReference type="EMBL" id="JAPWDS010000001">
    <property type="protein sequence ID" value="KAJ5520108.1"/>
    <property type="molecule type" value="Genomic_DNA"/>
</dbReference>
<evidence type="ECO:0000313" key="4">
    <source>
        <dbReference type="EMBL" id="KAJ5520108.1"/>
    </source>
</evidence>
<comment type="similarity">
    <text evidence="2">Belongs to the ELP6 family.</text>
</comment>
<dbReference type="GO" id="GO:0002098">
    <property type="term" value="P:tRNA wobble uridine modification"/>
    <property type="evidence" value="ECO:0007669"/>
    <property type="project" value="InterPro"/>
</dbReference>
<dbReference type="PANTHER" id="PTHR16184:SF6">
    <property type="entry name" value="ELONGATOR COMPLEX PROTEIN 6"/>
    <property type="match status" value="1"/>
</dbReference>
<evidence type="ECO:0000256" key="1">
    <source>
        <dbReference type="ARBA" id="ARBA00005043"/>
    </source>
</evidence>
<comment type="pathway">
    <text evidence="1">tRNA modification; 5-methoxycarbonylmethyl-2-thiouridine-tRNA biosynthesis.</text>
</comment>
<dbReference type="InterPro" id="IPR027417">
    <property type="entry name" value="P-loop_NTPase"/>
</dbReference>
<reference evidence="4" key="2">
    <citation type="journal article" date="2023" name="IMA Fungus">
        <title>Comparative genomic study of the Penicillium genus elucidates a diverse pangenome and 15 lateral gene transfer events.</title>
        <authorList>
            <person name="Petersen C."/>
            <person name="Sorensen T."/>
            <person name="Nielsen M.R."/>
            <person name="Sondergaard T.E."/>
            <person name="Sorensen J.L."/>
            <person name="Fitzpatrick D.A."/>
            <person name="Frisvad J.C."/>
            <person name="Nielsen K.L."/>
        </authorList>
    </citation>
    <scope>NUCLEOTIDE SEQUENCE</scope>
    <source>
        <strain evidence="4">IBT 29495</strain>
    </source>
</reference>
<dbReference type="Gene3D" id="3.40.50.300">
    <property type="entry name" value="P-loop containing nucleotide triphosphate hydrolases"/>
    <property type="match status" value="1"/>
</dbReference>
<accession>A0A9X0CBS8</accession>